<evidence type="ECO:0000259" key="8">
    <source>
        <dbReference type="PROSITE" id="PS51144"/>
    </source>
</evidence>
<keyword evidence="3" id="KW-0479">Metal-binding</keyword>
<dbReference type="GO" id="GO:0004089">
    <property type="term" value="F:carbonate dehydratase activity"/>
    <property type="evidence" value="ECO:0007669"/>
    <property type="project" value="UniProtKB-EC"/>
</dbReference>
<feature type="region of interest" description="Disordered" evidence="7">
    <location>
        <begin position="715"/>
        <end position="758"/>
    </location>
</feature>
<evidence type="ECO:0000256" key="6">
    <source>
        <dbReference type="ARBA" id="ARBA00048348"/>
    </source>
</evidence>
<dbReference type="Proteomes" id="UP000001529">
    <property type="component" value="Chromosome VIIb"/>
</dbReference>
<evidence type="ECO:0000313" key="10">
    <source>
        <dbReference type="Proteomes" id="UP000001529"/>
    </source>
</evidence>
<gene>
    <name evidence="9" type="ORF">TGME49_259950</name>
</gene>
<evidence type="ECO:0000256" key="4">
    <source>
        <dbReference type="ARBA" id="ARBA00022833"/>
    </source>
</evidence>
<evidence type="ECO:0000313" key="9">
    <source>
        <dbReference type="EMBL" id="EPT29467.1"/>
    </source>
</evidence>
<evidence type="ECO:0000256" key="5">
    <source>
        <dbReference type="ARBA" id="ARBA00023239"/>
    </source>
</evidence>
<protein>
    <recommendedName>
        <fullName evidence="2">carbonic anhydrase</fullName>
        <ecNumber evidence="2">4.2.1.1</ecNumber>
    </recommendedName>
</protein>
<evidence type="ECO:0000256" key="3">
    <source>
        <dbReference type="ARBA" id="ARBA00022723"/>
    </source>
</evidence>
<dbReference type="VEuPathDB" id="ToxoDB:TGME49_259950"/>
<dbReference type="InterPro" id="IPR036398">
    <property type="entry name" value="CA_dom_sf"/>
</dbReference>
<evidence type="ECO:0000256" key="7">
    <source>
        <dbReference type="SAM" id="MobiDB-lite"/>
    </source>
</evidence>
<dbReference type="InterPro" id="IPR001148">
    <property type="entry name" value="CA_dom"/>
</dbReference>
<dbReference type="CDD" id="cd03124">
    <property type="entry name" value="alpha_CA_prokaryotic_like"/>
    <property type="match status" value="1"/>
</dbReference>
<dbReference type="SMART" id="SM01057">
    <property type="entry name" value="Carb_anhydrase"/>
    <property type="match status" value="1"/>
</dbReference>
<dbReference type="EC" id="4.2.1.1" evidence="2"/>
<sequence>MLRDTRFFRVEESTMEGEKCCQKGDGELSWKLHRSRPGVWPLLALCTSAARLVAFTVRRVARYFFARVAVYLWCLKLQASLYGACSMEHFLSVLPISVRYFLTPAPQKRCAPLGLSHRGLENRYRYPPAVQHVLPRKDSVCFLARFRAYLLPLAVLTCLSVSLLPVFPPILAEAVAVTRASPTQRATGLRLTSDVTAHKSRYRHHWATRSVPWHQEASTFRLISCSFVCTPQLHNMSERSPVATPPQLSPRSLSPVWRGVEKSARCSSCVRIPSRGATSPRFLTQSSLVAVSPDLSPQSSLDAASGGRSTACERRLRDPVEDGFANSKRQRRIELQSEMGKGQTSTGKTAEHDSSVAARATENGPDQQADRGNAAEIERPEREAEASCEAGHLTRRKVQETGGGGLFCTKLHCTVVKKVKEPQENAARADASGAPSAVELQGPLQPLVGTRTGRGSLPFTFRAWGQRLKAAGASGGATRGWNYEHQGADWGAVMDPSCSWTRQSPIDINEAMLPEKSSALAGTGHLKEDDAHSGHSDTACLGLNRMLVAEGHEMHLDAMFPEDPVADYLVKWQRGMKLLFEPSTRRPSVPLAPAFGAFRADGKRYSIVQFHFHAPAEHTFSGARRAAELHVVSRHGEHDLLVVGVTLVEAETGEPNAFLEGIGKVLHALKPHWPPDDAEFKAGDKRGSLSSLDKPACVCATDVNQRVGMMHEVHDASIRRKKNASEKKTHDDGRTDGLDTQEHERPSLVPSEHAEHEHLPPLSLRDCLPAGKKTFYRYHGSLTTPPCLEDVTWYVLKEPLLASPSLVAQLREMFIIPGSKSKGNYRRLQNAEVRRPMLIDFYDAFYTEVQPLSTKRGVLRV</sequence>
<reference evidence="9" key="1">
    <citation type="submission" date="2013-04" db="EMBL/GenBank/DDBJ databases">
        <authorList>
            <person name="Sibley D."/>
            <person name="Venepally P."/>
            <person name="Karamycheva S."/>
            <person name="Hadjithomas M."/>
            <person name="Khan A."/>
            <person name="Brunk B."/>
            <person name="Roos D."/>
            <person name="Caler E."/>
            <person name="Lorenzi H."/>
        </authorList>
    </citation>
    <scope>NUCLEOTIDE SEQUENCE [LARGE SCALE GENOMIC DNA]</scope>
    <source>
        <strain evidence="9">ME49</strain>
    </source>
</reference>
<dbReference type="GeneID" id="7895523"/>
<dbReference type="EMBL" id="KE138830">
    <property type="protein sequence ID" value="EPT29467.1"/>
    <property type="molecule type" value="Genomic_DNA"/>
</dbReference>
<organism evidence="9 10">
    <name type="scientific">Toxoplasma gondii (strain ATCC 50611 / Me49)</name>
    <dbReference type="NCBI Taxonomy" id="508771"/>
    <lineage>
        <taxon>Eukaryota</taxon>
        <taxon>Sar</taxon>
        <taxon>Alveolata</taxon>
        <taxon>Apicomplexa</taxon>
        <taxon>Conoidasida</taxon>
        <taxon>Coccidia</taxon>
        <taxon>Eucoccidiorida</taxon>
        <taxon>Eimeriorina</taxon>
        <taxon>Sarcocystidae</taxon>
        <taxon>Toxoplasma</taxon>
    </lineage>
</organism>
<dbReference type="SUPFAM" id="SSF51069">
    <property type="entry name" value="Carbonic anhydrase"/>
    <property type="match status" value="1"/>
</dbReference>
<dbReference type="OrthoDB" id="348286at2759"/>
<dbReference type="RefSeq" id="XP_002365178.2">
    <property type="nucleotide sequence ID" value="XM_002365137.2"/>
</dbReference>
<feature type="domain" description="Alpha-carbonic anhydrase" evidence="8">
    <location>
        <begin position="479"/>
        <end position="840"/>
    </location>
</feature>
<dbReference type="Gene3D" id="3.10.200.10">
    <property type="entry name" value="Alpha carbonic anhydrase"/>
    <property type="match status" value="2"/>
</dbReference>
<proteinExistence type="inferred from homology"/>
<keyword evidence="5 9" id="KW-0456">Lyase</keyword>
<keyword evidence="10" id="KW-1185">Reference proteome</keyword>
<dbReference type="PANTHER" id="PTHR18952:SF265">
    <property type="entry name" value="CARBONIC ANHYDRASE"/>
    <property type="match status" value="1"/>
</dbReference>
<comment type="catalytic activity">
    <reaction evidence="6">
        <text>hydrogencarbonate + H(+) = CO2 + H2O</text>
        <dbReference type="Rhea" id="RHEA:10748"/>
        <dbReference type="ChEBI" id="CHEBI:15377"/>
        <dbReference type="ChEBI" id="CHEBI:15378"/>
        <dbReference type="ChEBI" id="CHEBI:16526"/>
        <dbReference type="ChEBI" id="CHEBI:17544"/>
        <dbReference type="EC" id="4.2.1.1"/>
    </reaction>
</comment>
<feature type="compositionally biased region" description="Polar residues" evidence="7">
    <location>
        <begin position="293"/>
        <end position="302"/>
    </location>
</feature>
<dbReference type="InterPro" id="IPR023561">
    <property type="entry name" value="Carbonic_anhydrase_a-class"/>
</dbReference>
<dbReference type="KEGG" id="tgo:TGME49_259950"/>
<keyword evidence="4" id="KW-0862">Zinc</keyword>
<dbReference type="AlphaFoldDB" id="S8F479"/>
<dbReference type="GO" id="GO:0008270">
    <property type="term" value="F:zinc ion binding"/>
    <property type="evidence" value="ECO:0007669"/>
    <property type="project" value="InterPro"/>
</dbReference>
<comment type="similarity">
    <text evidence="1">Belongs to the alpha-carbonic anhydrase family.</text>
</comment>
<accession>S8F479</accession>
<feature type="region of interest" description="Disordered" evidence="7">
    <location>
        <begin position="293"/>
        <end position="389"/>
    </location>
</feature>
<dbReference type="PROSITE" id="PS51144">
    <property type="entry name" value="ALPHA_CA_2"/>
    <property type="match status" value="1"/>
</dbReference>
<dbReference type="Pfam" id="PF00194">
    <property type="entry name" value="Carb_anhydrase"/>
    <property type="match status" value="1"/>
</dbReference>
<name>S8F479_TOXGM</name>
<dbReference type="EMBL" id="CM002042">
    <property type="protein sequence ID" value="EPT29467.1"/>
    <property type="molecule type" value="Genomic_DNA"/>
</dbReference>
<evidence type="ECO:0000256" key="1">
    <source>
        <dbReference type="ARBA" id="ARBA00010718"/>
    </source>
</evidence>
<feature type="compositionally biased region" description="Basic and acidic residues" evidence="7">
    <location>
        <begin position="376"/>
        <end position="385"/>
    </location>
</feature>
<dbReference type="InterPro" id="IPR041891">
    <property type="entry name" value="Alpha_CA_prokaryot-like"/>
</dbReference>
<feature type="compositionally biased region" description="Basic and acidic residues" evidence="7">
    <location>
        <begin position="311"/>
        <end position="320"/>
    </location>
</feature>
<dbReference type="PANTHER" id="PTHR18952">
    <property type="entry name" value="CARBONIC ANHYDRASE"/>
    <property type="match status" value="1"/>
</dbReference>
<evidence type="ECO:0000256" key="2">
    <source>
        <dbReference type="ARBA" id="ARBA00012925"/>
    </source>
</evidence>